<protein>
    <submittedName>
        <fullName evidence="9">ABC transporter permease subunit</fullName>
    </submittedName>
</protein>
<dbReference type="GO" id="GO:0015871">
    <property type="term" value="P:choline transport"/>
    <property type="evidence" value="ECO:0007669"/>
    <property type="project" value="TreeGrafter"/>
</dbReference>
<evidence type="ECO:0000256" key="5">
    <source>
        <dbReference type="ARBA" id="ARBA00022989"/>
    </source>
</evidence>
<comment type="similarity">
    <text evidence="7">Belongs to the binding-protein-dependent transport system permease family.</text>
</comment>
<dbReference type="GO" id="GO:0005275">
    <property type="term" value="F:amine transmembrane transporter activity"/>
    <property type="evidence" value="ECO:0007669"/>
    <property type="project" value="TreeGrafter"/>
</dbReference>
<dbReference type="Proteomes" id="UP000825701">
    <property type="component" value="Chromosome"/>
</dbReference>
<dbReference type="GO" id="GO:0015226">
    <property type="term" value="F:carnitine transmembrane transporter activity"/>
    <property type="evidence" value="ECO:0007669"/>
    <property type="project" value="TreeGrafter"/>
</dbReference>
<sequence length="670" mass="71090">MTDAALSAPAVRRSFPLGRLLWPALLVVTIVLVNLPNGALPAWMTKYPAAWQIPTAAWISTFMRWLMEVASFGLFTVRDLFRAVAWVLDLPLAAAKAVLAEGIGWGRGADAVTIAPAIPWFSALIAGVAAAYKVGGARLAALIGAGLLYLAVFGQWAGAMVTLSSVLVSSALGAVGGLLIGLACVRWRWAERAVSPMLDLAQTMPVFAYLLPMLILFGFGPVSAMIATIVYAMPPMVRVTIIAIRAVPDEIRELGAMTGCTRRQLTWKMLVPSALPALMVGVNQVIMLSLNVVIIASMIGAGGLGFDVLSALRALKIGEGLEAGLAITVLAILLDRFAQALAVKTGRPPERDEQTARRKRSALQAAFMLAGALWILAAIVPDIARYPDALKLSTAPYWSDLVRWINVTFNATLDAIRTFAFLNLLAPAKRFALALPWAWVVALVVIAGLRLGGWRLGLGLGALALAIATTGLWQVAMLTVYLCGVAVVVACLIGVPVGVAAATRPRLWRAVETVIDLLQTLPSFVYLIPIVMLFRVGDFTALIAIVLYAVAPAIRYAAHGVARVPPTLIEAATMTGCTRRQILTRVRVPLALPEILLGINQTIMLALSMLVITALVGTRDLGQETYSALAKADVGKGLVAGLCVAFIAIIADRLVSAAAAKMKRRRGLGA</sequence>
<evidence type="ECO:0000256" key="2">
    <source>
        <dbReference type="ARBA" id="ARBA00022448"/>
    </source>
</evidence>
<dbReference type="AlphaFoldDB" id="A0A9E6RA44"/>
<dbReference type="InterPro" id="IPR035906">
    <property type="entry name" value="MetI-like_sf"/>
</dbReference>
<feature type="transmembrane region" description="Helical" evidence="7">
    <location>
        <begin position="111"/>
        <end position="132"/>
    </location>
</feature>
<proteinExistence type="inferred from homology"/>
<evidence type="ECO:0000313" key="10">
    <source>
        <dbReference type="Proteomes" id="UP000825701"/>
    </source>
</evidence>
<dbReference type="Gene3D" id="1.10.3720.10">
    <property type="entry name" value="MetI-like"/>
    <property type="match status" value="2"/>
</dbReference>
<dbReference type="GO" id="GO:0043190">
    <property type="term" value="C:ATP-binding cassette (ABC) transporter complex"/>
    <property type="evidence" value="ECO:0007669"/>
    <property type="project" value="TreeGrafter"/>
</dbReference>
<keyword evidence="6 7" id="KW-0472">Membrane</keyword>
<name>A0A9E6RA44_9HYPH</name>
<dbReference type="PANTHER" id="PTHR47737">
    <property type="entry name" value="GLYCINE BETAINE/PROLINE BETAINE TRANSPORT SYSTEM PERMEASE PROTEIN PROW"/>
    <property type="match status" value="1"/>
</dbReference>
<feature type="transmembrane region" description="Helical" evidence="7">
    <location>
        <begin position="163"/>
        <end position="185"/>
    </location>
</feature>
<dbReference type="Pfam" id="PF00528">
    <property type="entry name" value="BPD_transp_1"/>
    <property type="match status" value="2"/>
</dbReference>
<feature type="transmembrane region" description="Helical" evidence="7">
    <location>
        <begin position="79"/>
        <end position="99"/>
    </location>
</feature>
<dbReference type="RefSeq" id="WP_261403569.1">
    <property type="nucleotide sequence ID" value="NZ_CP081869.1"/>
</dbReference>
<evidence type="ECO:0000256" key="3">
    <source>
        <dbReference type="ARBA" id="ARBA00022475"/>
    </source>
</evidence>
<accession>A0A9E6RA44</accession>
<dbReference type="InterPro" id="IPR000515">
    <property type="entry name" value="MetI-like"/>
</dbReference>
<evidence type="ECO:0000259" key="8">
    <source>
        <dbReference type="PROSITE" id="PS50928"/>
    </source>
</evidence>
<feature type="transmembrane region" description="Helical" evidence="7">
    <location>
        <begin position="285"/>
        <end position="309"/>
    </location>
</feature>
<evidence type="ECO:0000256" key="7">
    <source>
        <dbReference type="RuleBase" id="RU363032"/>
    </source>
</evidence>
<dbReference type="PANTHER" id="PTHR47737:SF1">
    <property type="entry name" value="GLYCINE BETAINE_PROLINE BETAINE TRANSPORT SYSTEM PERMEASE PROTEIN PROW"/>
    <property type="match status" value="1"/>
</dbReference>
<feature type="transmembrane region" description="Helical" evidence="7">
    <location>
        <begin position="362"/>
        <end position="380"/>
    </location>
</feature>
<dbReference type="PROSITE" id="PS50928">
    <property type="entry name" value="ABC_TM1"/>
    <property type="match status" value="2"/>
</dbReference>
<dbReference type="SUPFAM" id="SSF161098">
    <property type="entry name" value="MetI-like"/>
    <property type="match status" value="2"/>
</dbReference>
<feature type="domain" description="ABC transmembrane type-1" evidence="8">
    <location>
        <begin position="159"/>
        <end position="338"/>
    </location>
</feature>
<dbReference type="CDD" id="cd06261">
    <property type="entry name" value="TM_PBP2"/>
    <property type="match status" value="2"/>
</dbReference>
<feature type="transmembrane region" description="Helical" evidence="7">
    <location>
        <begin position="595"/>
        <end position="617"/>
    </location>
</feature>
<evidence type="ECO:0000313" key="9">
    <source>
        <dbReference type="EMBL" id="QZO00372.1"/>
    </source>
</evidence>
<keyword evidence="5 7" id="KW-1133">Transmembrane helix</keyword>
<keyword evidence="2 7" id="KW-0813">Transport</keyword>
<evidence type="ECO:0000256" key="1">
    <source>
        <dbReference type="ARBA" id="ARBA00004651"/>
    </source>
</evidence>
<organism evidence="9 10">
    <name type="scientific">Chenggangzhangella methanolivorans</name>
    <dbReference type="NCBI Taxonomy" id="1437009"/>
    <lineage>
        <taxon>Bacteria</taxon>
        <taxon>Pseudomonadati</taxon>
        <taxon>Pseudomonadota</taxon>
        <taxon>Alphaproteobacteria</taxon>
        <taxon>Hyphomicrobiales</taxon>
        <taxon>Methylopilaceae</taxon>
        <taxon>Chenggangzhangella</taxon>
    </lineage>
</organism>
<feature type="transmembrane region" description="Helical" evidence="7">
    <location>
        <begin position="139"/>
        <end position="157"/>
    </location>
</feature>
<feature type="transmembrane region" description="Helical" evidence="7">
    <location>
        <begin position="637"/>
        <end position="655"/>
    </location>
</feature>
<comment type="subcellular location">
    <subcellularLocation>
        <location evidence="1 7">Cell membrane</location>
        <topology evidence="1 7">Multi-pass membrane protein</topology>
    </subcellularLocation>
</comment>
<dbReference type="KEGG" id="cmet:K6K41_00910"/>
<feature type="transmembrane region" description="Helical" evidence="7">
    <location>
        <begin position="456"/>
        <end position="473"/>
    </location>
</feature>
<feature type="transmembrane region" description="Helical" evidence="7">
    <location>
        <begin position="479"/>
        <end position="502"/>
    </location>
</feature>
<feature type="transmembrane region" description="Helical" evidence="7">
    <location>
        <begin position="206"/>
        <end position="232"/>
    </location>
</feature>
<dbReference type="GO" id="GO:0031460">
    <property type="term" value="P:glycine betaine transport"/>
    <property type="evidence" value="ECO:0007669"/>
    <property type="project" value="TreeGrafter"/>
</dbReference>
<feature type="transmembrane region" description="Helical" evidence="7">
    <location>
        <begin position="431"/>
        <end position="449"/>
    </location>
</feature>
<feature type="transmembrane region" description="Helical" evidence="7">
    <location>
        <begin position="401"/>
        <end position="425"/>
    </location>
</feature>
<evidence type="ECO:0000256" key="4">
    <source>
        <dbReference type="ARBA" id="ARBA00022692"/>
    </source>
</evidence>
<reference evidence="9" key="1">
    <citation type="submission" date="2021-08" db="EMBL/GenBank/DDBJ databases">
        <authorList>
            <person name="Zhang H."/>
            <person name="Xu M."/>
            <person name="Yu Z."/>
            <person name="Yang L."/>
            <person name="Cai Y."/>
        </authorList>
    </citation>
    <scope>NUCLEOTIDE SEQUENCE</scope>
    <source>
        <strain evidence="9">CHL1</strain>
    </source>
</reference>
<keyword evidence="4 7" id="KW-0812">Transmembrane</keyword>
<keyword evidence="3" id="KW-1003">Cell membrane</keyword>
<feature type="transmembrane region" description="Helical" evidence="7">
    <location>
        <begin position="49"/>
        <end position="67"/>
    </location>
</feature>
<feature type="transmembrane region" description="Helical" evidence="7">
    <location>
        <begin position="20"/>
        <end position="43"/>
    </location>
</feature>
<feature type="domain" description="ABC transmembrane type-1" evidence="8">
    <location>
        <begin position="476"/>
        <end position="655"/>
    </location>
</feature>
<evidence type="ECO:0000256" key="6">
    <source>
        <dbReference type="ARBA" id="ARBA00023136"/>
    </source>
</evidence>
<dbReference type="EMBL" id="CP081869">
    <property type="protein sequence ID" value="QZO00372.1"/>
    <property type="molecule type" value="Genomic_DNA"/>
</dbReference>
<keyword evidence="10" id="KW-1185">Reference proteome</keyword>
<gene>
    <name evidence="9" type="ORF">K6K41_00910</name>
</gene>